<evidence type="ECO:0000313" key="3">
    <source>
        <dbReference type="Proteomes" id="UP001164929"/>
    </source>
</evidence>
<proteinExistence type="predicted"/>
<accession>A0AAD6QXT1</accession>
<comment type="caution">
    <text evidence="1">The sequence shown here is derived from an EMBL/GenBank/DDBJ whole genome shotgun (WGS) entry which is preliminary data.</text>
</comment>
<protein>
    <submittedName>
        <fullName evidence="1">Uncharacterized protein</fullName>
    </submittedName>
</protein>
<dbReference type="EMBL" id="JAQIZT010000005">
    <property type="protein sequence ID" value="KAJ6998568.1"/>
    <property type="molecule type" value="Genomic_DNA"/>
</dbReference>
<dbReference type="Proteomes" id="UP001164929">
    <property type="component" value="Chromosome 5"/>
</dbReference>
<keyword evidence="3" id="KW-1185">Reference proteome</keyword>
<organism evidence="1 3">
    <name type="scientific">Populus alba x Populus x berolinensis</name>
    <dbReference type="NCBI Taxonomy" id="444605"/>
    <lineage>
        <taxon>Eukaryota</taxon>
        <taxon>Viridiplantae</taxon>
        <taxon>Streptophyta</taxon>
        <taxon>Embryophyta</taxon>
        <taxon>Tracheophyta</taxon>
        <taxon>Spermatophyta</taxon>
        <taxon>Magnoliopsida</taxon>
        <taxon>eudicotyledons</taxon>
        <taxon>Gunneridae</taxon>
        <taxon>Pentapetalae</taxon>
        <taxon>rosids</taxon>
        <taxon>fabids</taxon>
        <taxon>Malpighiales</taxon>
        <taxon>Salicaceae</taxon>
        <taxon>Saliceae</taxon>
        <taxon>Populus</taxon>
    </lineage>
</organism>
<name>A0AAD6QXT1_9ROSI</name>
<evidence type="ECO:0000313" key="1">
    <source>
        <dbReference type="EMBL" id="KAJ6998561.1"/>
    </source>
</evidence>
<dbReference type="EMBL" id="JAQIZT010000005">
    <property type="protein sequence ID" value="KAJ6998561.1"/>
    <property type="molecule type" value="Genomic_DNA"/>
</dbReference>
<reference evidence="1" key="1">
    <citation type="journal article" date="2023" name="Mol. Ecol. Resour.">
        <title>Chromosome-level genome assembly of a triploid poplar Populus alba 'Berolinensis'.</title>
        <authorList>
            <person name="Chen S."/>
            <person name="Yu Y."/>
            <person name="Wang X."/>
            <person name="Wang S."/>
            <person name="Zhang T."/>
            <person name="Zhou Y."/>
            <person name="He R."/>
            <person name="Meng N."/>
            <person name="Wang Y."/>
            <person name="Liu W."/>
            <person name="Liu Z."/>
            <person name="Liu J."/>
            <person name="Guo Q."/>
            <person name="Huang H."/>
            <person name="Sederoff R.R."/>
            <person name="Wang G."/>
            <person name="Qu G."/>
            <person name="Chen S."/>
        </authorList>
    </citation>
    <scope>NUCLEOTIDE SEQUENCE</scope>
    <source>
        <strain evidence="1">SC-2020</strain>
    </source>
</reference>
<gene>
    <name evidence="1" type="ORF">NC653_014664</name>
    <name evidence="2" type="ORF">NC653_014669</name>
</gene>
<sequence length="55" mass="6386">MYFNNNTKGQIPDSKLHTSSVHLAFNYILEVCSCHGVQLFSCCFVSRDFCHFWLP</sequence>
<dbReference type="AlphaFoldDB" id="A0AAD6QXT1"/>
<evidence type="ECO:0000313" key="2">
    <source>
        <dbReference type="EMBL" id="KAJ6998568.1"/>
    </source>
</evidence>